<protein>
    <submittedName>
        <fullName evidence="1">15364_t:CDS:1</fullName>
    </submittedName>
</protein>
<evidence type="ECO:0000313" key="1">
    <source>
        <dbReference type="EMBL" id="CAG8802009.1"/>
    </source>
</evidence>
<sequence length="210" mass="23675">SILSNAGINLIITTNIKSVQYGKLLLNLGNALTALSGSGELVLKSETYRHILAMCQWEAMEILDDSEIPFTSFNHKMPIRIMPYVLYAPDWLVNFFVTKVLKMDAKTVTPSMLQDIKSGRKTEIDELQGEIVRLGKIIRKDRDEGAIIMDGVKVGDCDRSLTPYNDRVLELVKLVEEWMEVHKEGWKVSIEADEVLAFIEHGIVPQALQS</sequence>
<name>A0ACA9RQQ9_9GLOM</name>
<dbReference type="Proteomes" id="UP000789920">
    <property type="component" value="Unassembled WGS sequence"/>
</dbReference>
<evidence type="ECO:0000313" key="2">
    <source>
        <dbReference type="Proteomes" id="UP000789920"/>
    </source>
</evidence>
<accession>A0ACA9RQQ9</accession>
<keyword evidence="2" id="KW-1185">Reference proteome</keyword>
<proteinExistence type="predicted"/>
<feature type="non-terminal residue" evidence="1">
    <location>
        <position position="1"/>
    </location>
</feature>
<organism evidence="1 2">
    <name type="scientific">Racocetra persica</name>
    <dbReference type="NCBI Taxonomy" id="160502"/>
    <lineage>
        <taxon>Eukaryota</taxon>
        <taxon>Fungi</taxon>
        <taxon>Fungi incertae sedis</taxon>
        <taxon>Mucoromycota</taxon>
        <taxon>Glomeromycotina</taxon>
        <taxon>Glomeromycetes</taxon>
        <taxon>Diversisporales</taxon>
        <taxon>Gigasporaceae</taxon>
        <taxon>Racocetra</taxon>
    </lineage>
</organism>
<gene>
    <name evidence="1" type="ORF">RPERSI_LOCUS21233</name>
</gene>
<dbReference type="EMBL" id="CAJVQC010061678">
    <property type="protein sequence ID" value="CAG8802009.1"/>
    <property type="molecule type" value="Genomic_DNA"/>
</dbReference>
<reference evidence="1" key="1">
    <citation type="submission" date="2021-06" db="EMBL/GenBank/DDBJ databases">
        <authorList>
            <person name="Kallberg Y."/>
            <person name="Tangrot J."/>
            <person name="Rosling A."/>
        </authorList>
    </citation>
    <scope>NUCLEOTIDE SEQUENCE</scope>
    <source>
        <strain evidence="1">MA461A</strain>
    </source>
</reference>
<comment type="caution">
    <text evidence="1">The sequence shown here is derived from an EMBL/GenBank/DDBJ whole genome shotgun (WGS) entry which is preliminary data.</text>
</comment>